<evidence type="ECO:0000256" key="1">
    <source>
        <dbReference type="SAM" id="Coils"/>
    </source>
</evidence>
<protein>
    <recommendedName>
        <fullName evidence="5">DZIP3-like HEPN domain-containing protein</fullName>
    </recommendedName>
</protein>
<evidence type="ECO:0000313" key="4">
    <source>
        <dbReference type="Proteomes" id="UP000596742"/>
    </source>
</evidence>
<keyword evidence="2" id="KW-1133">Transmembrane helix</keyword>
<evidence type="ECO:0008006" key="5">
    <source>
        <dbReference type="Google" id="ProtNLM"/>
    </source>
</evidence>
<dbReference type="EMBL" id="UYJE01006802">
    <property type="protein sequence ID" value="VDI49216.1"/>
    <property type="molecule type" value="Genomic_DNA"/>
</dbReference>
<keyword evidence="2" id="KW-0812">Transmembrane</keyword>
<organism evidence="3 4">
    <name type="scientific">Mytilus galloprovincialis</name>
    <name type="common">Mediterranean mussel</name>
    <dbReference type="NCBI Taxonomy" id="29158"/>
    <lineage>
        <taxon>Eukaryota</taxon>
        <taxon>Metazoa</taxon>
        <taxon>Spiralia</taxon>
        <taxon>Lophotrochozoa</taxon>
        <taxon>Mollusca</taxon>
        <taxon>Bivalvia</taxon>
        <taxon>Autobranchia</taxon>
        <taxon>Pteriomorphia</taxon>
        <taxon>Mytilida</taxon>
        <taxon>Mytiloidea</taxon>
        <taxon>Mytilidae</taxon>
        <taxon>Mytilinae</taxon>
        <taxon>Mytilus</taxon>
    </lineage>
</organism>
<keyword evidence="1" id="KW-0175">Coiled coil</keyword>
<proteinExistence type="predicted"/>
<name>A0A8B6FK86_MYTGA</name>
<feature type="coiled-coil region" evidence="1">
    <location>
        <begin position="476"/>
        <end position="503"/>
    </location>
</feature>
<reference evidence="3" key="1">
    <citation type="submission" date="2018-11" db="EMBL/GenBank/DDBJ databases">
        <authorList>
            <person name="Alioto T."/>
            <person name="Alioto T."/>
        </authorList>
    </citation>
    <scope>NUCLEOTIDE SEQUENCE</scope>
</reference>
<evidence type="ECO:0000313" key="3">
    <source>
        <dbReference type="EMBL" id="VDI49216.1"/>
    </source>
</evidence>
<keyword evidence="4" id="KW-1185">Reference proteome</keyword>
<gene>
    <name evidence="3" type="ORF">MGAL_10B087637</name>
</gene>
<comment type="caution">
    <text evidence="3">The sequence shown here is derived from an EMBL/GenBank/DDBJ whole genome shotgun (WGS) entry which is preliminary data.</text>
</comment>
<dbReference type="AlphaFoldDB" id="A0A8B6FK86"/>
<accession>A0A8B6FK86</accession>
<keyword evidence="2" id="KW-0472">Membrane</keyword>
<dbReference type="Proteomes" id="UP000596742">
    <property type="component" value="Unassembled WGS sequence"/>
</dbReference>
<sequence>MEAIVSDKQCGYYVKLITFILGIGMEVLHTYFEQNILNAKEHLEFYMFLDENKHNLYHECYPKVKCCKCSQNCRDPPSKKGSLSKKQFMLLFECGPLIEIDHYKTGNHNEITKECLCRIMAKRSNDVDCMDITLMYAIIQSCCFKNSTVIHGNPRCIEVIKETRNFLAHVTNARISKFEYDSRWLETEQAILEIGSSLGNYFAKLYKRKIDEFKNSELSMDAIKGIIENNVDEVIKKKLQTIIEDQRKCIVQIKEEIIDHLRKYKDELSIDIQKLRFEVKQSASCSTEEGVDKSAGPVSQMHVAAGGPDVQVTEKDNTGPVSQIHVAAGGPDVQATEKDNNVRKCRVEWRLETPNTWNLPEIKETLEKFSSLLRQWFEIEFVYVGSLVLSTLVKQNVLDNPDQMRTSIQLFLEKVVELCKINADVPTVIKVDLIIKLDELVHREKETENITSELDIKQKDKTTCIYCNLSFEWQKCQQKDEIIERLTEEISDIRKESAELDLEMGVPVAEQIFDDSVNKAQVATGNVISQKTYFARLGHATFHLIPNMMRELLAHVIHPNILYETVHKNKSLMYRLKYAGWQNIHNIKETGYRDLDYQVMYTIIRICLPKIQPSRGWDNPMHPNARETSLGDDIERCRRYLNSIIHRGNTTVSYQELIGFLNAFKDVARRFEKVLGKEPNAFVSQFEVLKTCSMDEDI</sequence>
<evidence type="ECO:0000256" key="2">
    <source>
        <dbReference type="SAM" id="Phobius"/>
    </source>
</evidence>
<feature type="transmembrane region" description="Helical" evidence="2">
    <location>
        <begin position="12"/>
        <end position="32"/>
    </location>
</feature>
<dbReference type="OrthoDB" id="6147764at2759"/>